<evidence type="ECO:0000256" key="1">
    <source>
        <dbReference type="ARBA" id="ARBA00007074"/>
    </source>
</evidence>
<name>A0ABW1RXV3_9LACO</name>
<gene>
    <name evidence="9" type="ORF">ACFP5Y_03845</name>
</gene>
<comment type="caution">
    <text evidence="9">The sequence shown here is derived from an EMBL/GenBank/DDBJ whole genome shotgun (WGS) entry which is preliminary data.</text>
</comment>
<dbReference type="NCBIfam" id="TIGR01760">
    <property type="entry name" value="tape_meas_TP901"/>
    <property type="match status" value="1"/>
</dbReference>
<keyword evidence="7" id="KW-1133">Transmembrane helix</keyword>
<evidence type="ECO:0000313" key="10">
    <source>
        <dbReference type="Proteomes" id="UP001596282"/>
    </source>
</evidence>
<comment type="similarity">
    <text evidence="1">Belongs to the peptidase C40 family.</text>
</comment>
<evidence type="ECO:0000256" key="7">
    <source>
        <dbReference type="SAM" id="Phobius"/>
    </source>
</evidence>
<feature type="compositionally biased region" description="Basic and acidic residues" evidence="6">
    <location>
        <begin position="209"/>
        <end position="226"/>
    </location>
</feature>
<dbReference type="Gene3D" id="1.20.120.20">
    <property type="entry name" value="Apolipoprotein"/>
    <property type="match status" value="2"/>
</dbReference>
<reference evidence="10" key="1">
    <citation type="journal article" date="2019" name="Int. J. Syst. Evol. Microbiol.">
        <title>The Global Catalogue of Microorganisms (GCM) 10K type strain sequencing project: providing services to taxonomists for standard genome sequencing and annotation.</title>
        <authorList>
            <consortium name="The Broad Institute Genomics Platform"/>
            <consortium name="The Broad Institute Genome Sequencing Center for Infectious Disease"/>
            <person name="Wu L."/>
            <person name="Ma J."/>
        </authorList>
    </citation>
    <scope>NUCLEOTIDE SEQUENCE [LARGE SCALE GENOMIC DNA]</scope>
    <source>
        <strain evidence="10">CCM 8933</strain>
    </source>
</reference>
<dbReference type="SUPFAM" id="SSF53955">
    <property type="entry name" value="Lysozyme-like"/>
    <property type="match status" value="1"/>
</dbReference>
<dbReference type="Proteomes" id="UP001596282">
    <property type="component" value="Unassembled WGS sequence"/>
</dbReference>
<feature type="region of interest" description="Disordered" evidence="6">
    <location>
        <begin position="95"/>
        <end position="117"/>
    </location>
</feature>
<dbReference type="InterPro" id="IPR000064">
    <property type="entry name" value="NLP_P60_dom"/>
</dbReference>
<evidence type="ECO:0000256" key="4">
    <source>
        <dbReference type="ARBA" id="ARBA00022801"/>
    </source>
</evidence>
<dbReference type="Pfam" id="PF00877">
    <property type="entry name" value="NLPC_P60"/>
    <property type="match status" value="1"/>
</dbReference>
<evidence type="ECO:0000259" key="8">
    <source>
        <dbReference type="PROSITE" id="PS51935"/>
    </source>
</evidence>
<organism evidence="9 10">
    <name type="scientific">Lactiplantibacillus daowaiensis</name>
    <dbReference type="NCBI Taxonomy" id="2559918"/>
    <lineage>
        <taxon>Bacteria</taxon>
        <taxon>Bacillati</taxon>
        <taxon>Bacillota</taxon>
        <taxon>Bacilli</taxon>
        <taxon>Lactobacillales</taxon>
        <taxon>Lactobacillaceae</taxon>
        <taxon>Lactiplantibacillus</taxon>
    </lineage>
</organism>
<proteinExistence type="inferred from homology"/>
<dbReference type="Pfam" id="PF10145">
    <property type="entry name" value="PhageMin_Tail"/>
    <property type="match status" value="1"/>
</dbReference>
<feature type="region of interest" description="Disordered" evidence="6">
    <location>
        <begin position="204"/>
        <end position="229"/>
    </location>
</feature>
<evidence type="ECO:0000256" key="3">
    <source>
        <dbReference type="ARBA" id="ARBA00022670"/>
    </source>
</evidence>
<feature type="transmembrane region" description="Helical" evidence="7">
    <location>
        <begin position="609"/>
        <end position="630"/>
    </location>
</feature>
<keyword evidence="3" id="KW-0645">Protease</keyword>
<feature type="region of interest" description="Disordered" evidence="6">
    <location>
        <begin position="1430"/>
        <end position="1469"/>
    </location>
</feature>
<dbReference type="InterPro" id="IPR010090">
    <property type="entry name" value="Phage_tape_meas"/>
</dbReference>
<dbReference type="PANTHER" id="PTHR37813:SF1">
    <property type="entry name" value="FELS-2 PROPHAGE PROTEIN"/>
    <property type="match status" value="1"/>
</dbReference>
<dbReference type="InterPro" id="IPR038765">
    <property type="entry name" value="Papain-like_cys_pep_sf"/>
</dbReference>
<evidence type="ECO:0000313" key="9">
    <source>
        <dbReference type="EMBL" id="MFC6180351.1"/>
    </source>
</evidence>
<dbReference type="Gene3D" id="3.90.1720.10">
    <property type="entry name" value="endopeptidase domain like (from Nostoc punctiforme)"/>
    <property type="match status" value="1"/>
</dbReference>
<dbReference type="SUPFAM" id="SSF54001">
    <property type="entry name" value="Cysteine proteinases"/>
    <property type="match status" value="1"/>
</dbReference>
<keyword evidence="5" id="KW-0788">Thiol protease</keyword>
<dbReference type="Pfam" id="PF01464">
    <property type="entry name" value="SLT"/>
    <property type="match status" value="1"/>
</dbReference>
<keyword evidence="7" id="KW-0472">Membrane</keyword>
<keyword evidence="10" id="KW-1185">Reference proteome</keyword>
<dbReference type="InterPro" id="IPR008258">
    <property type="entry name" value="Transglycosylase_SLT_dom_1"/>
</dbReference>
<evidence type="ECO:0000256" key="5">
    <source>
        <dbReference type="ARBA" id="ARBA00022807"/>
    </source>
</evidence>
<accession>A0ABW1RXV3</accession>
<keyword evidence="4" id="KW-0378">Hydrolase</keyword>
<feature type="compositionally biased region" description="Basic and acidic residues" evidence="6">
    <location>
        <begin position="106"/>
        <end position="117"/>
    </location>
</feature>
<evidence type="ECO:0000256" key="6">
    <source>
        <dbReference type="SAM" id="MobiDB-lite"/>
    </source>
</evidence>
<dbReference type="PROSITE" id="PS51935">
    <property type="entry name" value="NLPC_P60"/>
    <property type="match status" value="1"/>
</dbReference>
<dbReference type="RefSeq" id="WP_137627724.1">
    <property type="nucleotide sequence ID" value="NZ_BJDJ01000003.1"/>
</dbReference>
<dbReference type="EMBL" id="JBHSSC010000009">
    <property type="protein sequence ID" value="MFC6180351.1"/>
    <property type="molecule type" value="Genomic_DNA"/>
</dbReference>
<protein>
    <submittedName>
        <fullName evidence="9">Phage tail tape measure protein</fullName>
    </submittedName>
</protein>
<dbReference type="Gene3D" id="1.10.530.10">
    <property type="match status" value="1"/>
</dbReference>
<keyword evidence="2" id="KW-1188">Viral release from host cell</keyword>
<feature type="domain" description="NlpC/P60" evidence="8">
    <location>
        <begin position="1331"/>
        <end position="1451"/>
    </location>
</feature>
<dbReference type="PANTHER" id="PTHR37813">
    <property type="entry name" value="FELS-2 PROPHAGE PROTEIN"/>
    <property type="match status" value="1"/>
</dbReference>
<sequence>MTEIRAADIGIGFNLPDIDKFKQLNRSINQLIKRGDDITALGPKFKTLFSEFDQGTVTRVNSVSDSLDGINRAIKGLTTSSNSFKSTSKDTFESFRRASQESTEGVTREQRKYQDSLNESRRYVKSLSDSNRAYVDRLKAEGNQEQLTAAKVDGLKRSHGGLIDLLKKEKAYLNQVENASGKSSSAYNEQATRVNKLRTQIAKNNAELSKSERSMSRAATKSDRLNSRGKKLSDTFNNVQSSLAAAVPAVLAIGAAFKKSADEATELQNNYTTIKNLLNTGGESEAESKRETKAMEKENNGFALKYGVSPIDMSKGGEELIRRGYNGKQELASHKSFLQAARASGDDYGSVVNYGASALEKFGYKTKAGDSIKKMRQYTNSVLNKMAYGADATATDFTGMGNALNMAGATSHSTHQTLSDTVSELGVMSNNGLDGTLAGTGLRKVLNAFASPYTSLKSRQGQAIKEYGIDTKKFYDKKHNLKSLPDLLDYLNGRTKGLSDSQKLKFQNKFFGATGQEAGNFLMGNTKQIRSLSKKVDGAENQKGGGYIANLSKKNMKSWKNQLAVTKQYLDQFGRQFAVKIMPAVTKLLGIVNKVLKAISKWPSGVKTFVGSLVAVSTAIAGIVTSLAVVRKAKALLFGKGGAKAGEKVATDATEAVTGKESATIFGDGLKALKGGGKRGLSKLLNFNSDKGIFTGIKNNRSLLGGGSKNIFAGSKALFKSGGLKAVMGDSAKGLLKTGARGLLSATPLDAVLSATELIGMNKKNAGTKIGRAGGSFAGGAAGAAIGTAILPGIGTILGGIGGTMLGTKLGGKLGKGIQKAMPGVKRSMGKLFTGKFGWEKSIGKALSSAFSNTGKFFTGKLGWEKSLSKSINSATKSVSKFFAPMVKKFQDVFKTIKGVIKKFTRGLVTALVVPIALVVWLGIKAWQKFSGPVKKALSPVTKFISKEFNSMKKTISGVWKWVTKTTSSVWKGFKKNVVNPVQQVGSAVGKWIGKKVVGTVSGAWNDVKSGTKAAWNLVKKYVVNPVKDVYSAVNKWIVKQVVDRVKDAWDDIKSDTKAAWNLIKKYTVNPIKDAYDKVTDIMGDLKKGISDKVDDIKDKWDKTWQAMGDKIGSIWDSVKKHTSKGLNDVIGVINTGIGGINTVVHSFGGSKSAIEKIPKANFATGTGVFSNQRRAITKPTLATLNDGFDSPETGNREMLIHPNGASELISGRNVQRFLEPGAEVLSATETKFAMGHFKKGTGLFSGVSKAVKGAVSFAGNAFNSVTSKLKTIKKVIANPSGFLSGLLKKPTGDSDVMKQFASGFYKKMKGQASDWWSQLWSMASGALDDSGSSSGLLAAMQKYGEGHKYVWGATGPDTFDCSGLVQYALQHAFGISYPHYSGAQISKAKSVSRGDAKPGDLIGNGEHIGVYAGNGNYYSAMSDKSHPNIGMSPVSTFPGTPRYGRVPGVTEKDKSSKKSGKASKGLSGLISRETGGMMAWIKKFLAPKVSAAGNPGGAGVERWKPYVKKNLAALHLSTSDSMIAKVLRQINTESGGNPKAIGGTDGLSDGRAMGLMQVKPGTFAAYGKNSLGKWDNGNASIYAGLNYAKHRYGSDLSFLGNGHGYAKGGDVPAGQLSVVGEKGWELIAPKQSSHVFDHKTSKKILSGKGGGSTTIKVTGSPVSITVQGSVDDKAIADMQDAFNESNDNLIDKIRELMGSNEDGGLAI</sequence>
<keyword evidence="7" id="KW-0812">Transmembrane</keyword>
<evidence type="ECO:0000256" key="2">
    <source>
        <dbReference type="ARBA" id="ARBA00022612"/>
    </source>
</evidence>
<dbReference type="InterPro" id="IPR023346">
    <property type="entry name" value="Lysozyme-like_dom_sf"/>
</dbReference>